<protein>
    <submittedName>
        <fullName evidence="2">Uncharacterized protein</fullName>
    </submittedName>
</protein>
<evidence type="ECO:0000313" key="2">
    <source>
        <dbReference type="EMBL" id="MBW0489190.1"/>
    </source>
</evidence>
<feature type="compositionally biased region" description="Basic residues" evidence="1">
    <location>
        <begin position="31"/>
        <end position="47"/>
    </location>
</feature>
<proteinExistence type="predicted"/>
<comment type="caution">
    <text evidence="2">The sequence shown here is derived from an EMBL/GenBank/DDBJ whole genome shotgun (WGS) entry which is preliminary data.</text>
</comment>
<dbReference type="AlphaFoldDB" id="A0A9Q3H4P3"/>
<reference evidence="2" key="1">
    <citation type="submission" date="2021-03" db="EMBL/GenBank/DDBJ databases">
        <title>Draft genome sequence of rust myrtle Austropuccinia psidii MF-1, a brazilian biotype.</title>
        <authorList>
            <person name="Quecine M.C."/>
            <person name="Pachon D.M.R."/>
            <person name="Bonatelli M.L."/>
            <person name="Correr F.H."/>
            <person name="Franceschini L.M."/>
            <person name="Leite T.F."/>
            <person name="Margarido G.R.A."/>
            <person name="Almeida C.A."/>
            <person name="Ferrarezi J.A."/>
            <person name="Labate C.A."/>
        </authorList>
    </citation>
    <scope>NUCLEOTIDE SEQUENCE</scope>
    <source>
        <strain evidence="2">MF-1</strain>
    </source>
</reference>
<sequence>MEPLGPQGALNRPHGPRHTVHSPRTVDRRTPRTQKGQKFHKITKSKKCTQDPEKTKSATNLIFIKSHHRKGQDPKAMVRPQGFQTTYWGISKAIGDKTPLNNFFKDTSSQRKEEPNIRRAQGHSFWDTPQGHAPKERND</sequence>
<evidence type="ECO:0000313" key="3">
    <source>
        <dbReference type="Proteomes" id="UP000765509"/>
    </source>
</evidence>
<organism evidence="2 3">
    <name type="scientific">Austropuccinia psidii MF-1</name>
    <dbReference type="NCBI Taxonomy" id="1389203"/>
    <lineage>
        <taxon>Eukaryota</taxon>
        <taxon>Fungi</taxon>
        <taxon>Dikarya</taxon>
        <taxon>Basidiomycota</taxon>
        <taxon>Pucciniomycotina</taxon>
        <taxon>Pucciniomycetes</taxon>
        <taxon>Pucciniales</taxon>
        <taxon>Sphaerophragmiaceae</taxon>
        <taxon>Austropuccinia</taxon>
    </lineage>
</organism>
<feature type="region of interest" description="Disordered" evidence="1">
    <location>
        <begin position="98"/>
        <end position="139"/>
    </location>
</feature>
<feature type="region of interest" description="Disordered" evidence="1">
    <location>
        <begin position="1"/>
        <end position="55"/>
    </location>
</feature>
<feature type="compositionally biased region" description="Basic and acidic residues" evidence="1">
    <location>
        <begin position="108"/>
        <end position="117"/>
    </location>
</feature>
<name>A0A9Q3H4P3_9BASI</name>
<accession>A0A9Q3H4P3</accession>
<dbReference type="EMBL" id="AVOT02009959">
    <property type="protein sequence ID" value="MBW0489190.1"/>
    <property type="molecule type" value="Genomic_DNA"/>
</dbReference>
<dbReference type="Proteomes" id="UP000765509">
    <property type="component" value="Unassembled WGS sequence"/>
</dbReference>
<gene>
    <name evidence="2" type="ORF">O181_028905</name>
</gene>
<keyword evidence="3" id="KW-1185">Reference proteome</keyword>
<evidence type="ECO:0000256" key="1">
    <source>
        <dbReference type="SAM" id="MobiDB-lite"/>
    </source>
</evidence>